<keyword evidence="3" id="KW-1185">Reference proteome</keyword>
<reference evidence="2" key="2">
    <citation type="submission" date="2020-08" db="EMBL/GenBank/DDBJ databases">
        <authorList>
            <person name="Chen M."/>
            <person name="Teng W."/>
            <person name="Zhao L."/>
            <person name="Hu C."/>
            <person name="Zhou Y."/>
            <person name="Han B."/>
            <person name="Song L."/>
            <person name="Shu W."/>
        </authorList>
    </citation>
    <scope>NUCLEOTIDE SEQUENCE</scope>
    <source>
        <strain evidence="2">FACHB-1277</strain>
    </source>
</reference>
<evidence type="ECO:0000256" key="1">
    <source>
        <dbReference type="SAM" id="SignalP"/>
    </source>
</evidence>
<feature type="signal peptide" evidence="1">
    <location>
        <begin position="1"/>
        <end position="21"/>
    </location>
</feature>
<accession>A0A926UQU9</accession>
<evidence type="ECO:0000313" key="3">
    <source>
        <dbReference type="Proteomes" id="UP000631421"/>
    </source>
</evidence>
<evidence type="ECO:0000313" key="2">
    <source>
        <dbReference type="EMBL" id="MBD2149574.1"/>
    </source>
</evidence>
<dbReference type="RefSeq" id="WP_190349946.1">
    <property type="nucleotide sequence ID" value="NZ_JACJPY010000010.1"/>
</dbReference>
<comment type="caution">
    <text evidence="2">The sequence shown here is derived from an EMBL/GenBank/DDBJ whole genome shotgun (WGS) entry which is preliminary data.</text>
</comment>
<feature type="chain" id="PRO_5037066330" description="Outer membrane beta-barrel protein" evidence="1">
    <location>
        <begin position="22"/>
        <end position="174"/>
    </location>
</feature>
<evidence type="ECO:0008006" key="4">
    <source>
        <dbReference type="Google" id="ProtNLM"/>
    </source>
</evidence>
<dbReference type="EMBL" id="JACJPY010000010">
    <property type="protein sequence ID" value="MBD2149574.1"/>
    <property type="molecule type" value="Genomic_DNA"/>
</dbReference>
<keyword evidence="1" id="KW-0732">Signal</keyword>
<dbReference type="AlphaFoldDB" id="A0A926UQU9"/>
<sequence>MKNLFNLATTLLSSAALASFAAIATPAVQAQPAYGSYLGAGASFGFTSGNTNMGENSRTSALVSARYKFLEFPISLRTQILIGSSTAVVPTVSFDVPLNFDTDIYIGAGVSLANTIDTTPVGNKNAFVIQPGIDYTLPNSNLVLFGNVIFAFDAYRNSAGTSATSLQTGLGIRF</sequence>
<proteinExistence type="predicted"/>
<name>A0A926UQU9_9CYAN</name>
<dbReference type="Proteomes" id="UP000631421">
    <property type="component" value="Unassembled WGS sequence"/>
</dbReference>
<protein>
    <recommendedName>
        <fullName evidence="4">Outer membrane beta-barrel protein</fullName>
    </recommendedName>
</protein>
<gene>
    <name evidence="2" type="ORF">H6F44_05460</name>
</gene>
<organism evidence="2 3">
    <name type="scientific">Pseudanabaena cinerea FACHB-1277</name>
    <dbReference type="NCBI Taxonomy" id="2949581"/>
    <lineage>
        <taxon>Bacteria</taxon>
        <taxon>Bacillati</taxon>
        <taxon>Cyanobacteriota</taxon>
        <taxon>Cyanophyceae</taxon>
        <taxon>Pseudanabaenales</taxon>
        <taxon>Pseudanabaenaceae</taxon>
        <taxon>Pseudanabaena</taxon>
        <taxon>Pseudanabaena cinerea</taxon>
    </lineage>
</organism>
<reference evidence="2" key="1">
    <citation type="journal article" date="2015" name="ISME J.">
        <title>Draft Genome Sequence of Streptomyces incarnatus NRRL8089, which Produces the Nucleoside Antibiotic Sinefungin.</title>
        <authorList>
            <person name="Oshima K."/>
            <person name="Hattori M."/>
            <person name="Shimizu H."/>
            <person name="Fukuda K."/>
            <person name="Nemoto M."/>
            <person name="Inagaki K."/>
            <person name="Tamura T."/>
        </authorList>
    </citation>
    <scope>NUCLEOTIDE SEQUENCE</scope>
    <source>
        <strain evidence="2">FACHB-1277</strain>
    </source>
</reference>